<reference evidence="2 3" key="1">
    <citation type="submission" date="2018-11" db="EMBL/GenBank/DDBJ databases">
        <title>Sequencing the genomes of 1000 actinobacteria strains.</title>
        <authorList>
            <person name="Klenk H.-P."/>
        </authorList>
    </citation>
    <scope>NUCLEOTIDE SEQUENCE [LARGE SCALE GENOMIC DNA]</scope>
    <source>
        <strain evidence="2 3">DSM 44781</strain>
    </source>
</reference>
<organism evidence="2 3">
    <name type="scientific">Kitasatospora cineracea</name>
    <dbReference type="NCBI Taxonomy" id="88074"/>
    <lineage>
        <taxon>Bacteria</taxon>
        <taxon>Bacillati</taxon>
        <taxon>Actinomycetota</taxon>
        <taxon>Actinomycetes</taxon>
        <taxon>Kitasatosporales</taxon>
        <taxon>Streptomycetaceae</taxon>
        <taxon>Kitasatospora</taxon>
    </lineage>
</organism>
<name>A0A3N4RNF7_9ACTN</name>
<accession>A0A3N4RNF7</accession>
<evidence type="ECO:0000313" key="2">
    <source>
        <dbReference type="EMBL" id="RPE28500.1"/>
    </source>
</evidence>
<comment type="caution">
    <text evidence="2">The sequence shown here is derived from an EMBL/GenBank/DDBJ whole genome shotgun (WGS) entry which is preliminary data.</text>
</comment>
<evidence type="ECO:0000313" key="3">
    <source>
        <dbReference type="Proteomes" id="UP000266906"/>
    </source>
</evidence>
<dbReference type="Proteomes" id="UP000266906">
    <property type="component" value="Unassembled WGS sequence"/>
</dbReference>
<evidence type="ECO:0000259" key="1">
    <source>
        <dbReference type="Pfam" id="PF12172"/>
    </source>
</evidence>
<dbReference type="InterPro" id="IPR052513">
    <property type="entry name" value="Thioester_dehydratase-like"/>
</dbReference>
<dbReference type="PANTHER" id="PTHR34075">
    <property type="entry name" value="BLR3430 PROTEIN"/>
    <property type="match status" value="1"/>
</dbReference>
<sequence>MPAAAAQPVPPPPLRYQRCGWCAAADFLPRALCRLCGSDDLAWEESAGSGYVHHAVAAPRADRRPGQHAVVVALDEGFHLPGVVVGAAARPVPVDARVRIVSVPGAGRRRPVFRLVRP</sequence>
<dbReference type="AlphaFoldDB" id="A0A3N4RNF7"/>
<gene>
    <name evidence="2" type="ORF">EDD38_5637</name>
</gene>
<dbReference type="SUPFAM" id="SSF50249">
    <property type="entry name" value="Nucleic acid-binding proteins"/>
    <property type="match status" value="1"/>
</dbReference>
<dbReference type="PANTHER" id="PTHR34075:SF5">
    <property type="entry name" value="BLR3430 PROTEIN"/>
    <property type="match status" value="1"/>
</dbReference>
<dbReference type="EMBL" id="RKQG01000002">
    <property type="protein sequence ID" value="RPE28500.1"/>
    <property type="molecule type" value="Genomic_DNA"/>
</dbReference>
<proteinExistence type="predicted"/>
<keyword evidence="3" id="KW-1185">Reference proteome</keyword>
<dbReference type="InterPro" id="IPR022002">
    <property type="entry name" value="ChsH2_Znr"/>
</dbReference>
<dbReference type="Pfam" id="PF12172">
    <property type="entry name" value="zf-ChsH2"/>
    <property type="match status" value="1"/>
</dbReference>
<dbReference type="RefSeq" id="WP_123820342.1">
    <property type="nucleotide sequence ID" value="NZ_RKQG01000002.1"/>
</dbReference>
<dbReference type="InterPro" id="IPR012340">
    <property type="entry name" value="NA-bd_OB-fold"/>
</dbReference>
<protein>
    <submittedName>
        <fullName evidence="2">OB-fold protein</fullName>
    </submittedName>
</protein>
<feature type="domain" description="ChsH2 rubredoxin-like zinc ribbon" evidence="1">
    <location>
        <begin position="14"/>
        <end position="41"/>
    </location>
</feature>